<dbReference type="KEGG" id="samb:SAM23877_7379"/>
<dbReference type="EMBL" id="AM238664">
    <property type="protein sequence ID" value="CAJ87960.1"/>
    <property type="molecule type" value="Genomic_DNA"/>
</dbReference>
<proteinExistence type="predicted"/>
<reference evidence="3" key="1">
    <citation type="journal article" date="2006" name="Microbiology (Mosc.)">
        <title>Multiple biosynthetic and uptake systems mediate siderophore-dependent iron acquisition in Streptomyces coelicolor A3(2) and Streptomyces ambofaciens ATCC 23877.</title>
        <authorList>
            <person name="Barona-Gomez F."/>
            <person name="Lautru S."/>
            <person name="Francou F.X."/>
            <person name="Leblond P."/>
            <person name="Pernodet J.L."/>
            <person name="Challis G.L."/>
        </authorList>
    </citation>
    <scope>NUCLEOTIDE SEQUENCE</scope>
    <source>
        <strain evidence="3">ATCC 23877</strain>
    </source>
</reference>
<organism evidence="3">
    <name type="scientific">Streptomyces ambofaciens (strain ATCC 23877 / 3486 / DSM 40053 / JCM 4204 / NBRC 12836 / NRRL B-2516)</name>
    <dbReference type="NCBI Taxonomy" id="278992"/>
    <lineage>
        <taxon>Bacteria</taxon>
        <taxon>Bacillati</taxon>
        <taxon>Actinomycetota</taxon>
        <taxon>Actinomycetes</taxon>
        <taxon>Kitasatosporales</taxon>
        <taxon>Streptomycetaceae</taxon>
        <taxon>Streptomyces</taxon>
    </lineage>
</organism>
<evidence type="ECO:0000313" key="2">
    <source>
        <dbReference type="EMBL" id="AKZ60420.1"/>
    </source>
</evidence>
<reference evidence="3" key="2">
    <citation type="journal article" date="2006" name="Mol. Biol. Evol.">
        <title>Evolution of the terminal regions of the Streptomyces linear chromosome.</title>
        <authorList>
            <person name="Choulet F."/>
            <person name="Aigle B."/>
            <person name="Gallois A."/>
            <person name="Mangenot S."/>
            <person name="Gerbaud C."/>
            <person name="Truong C."/>
            <person name="Francou F.X."/>
            <person name="Fourrier C."/>
            <person name="Guerineau M."/>
            <person name="Decaris B."/>
            <person name="Barbe V."/>
            <person name="Pernodet J.L."/>
            <person name="Leblond P."/>
        </authorList>
    </citation>
    <scope>NUCLEOTIDE SEQUENCE</scope>
    <source>
        <strain evidence="3">ATCC 23877</strain>
    </source>
</reference>
<accession>A0ABV7</accession>
<protein>
    <submittedName>
        <fullName evidence="3">Uncharacterized protein</fullName>
    </submittedName>
</protein>
<evidence type="ECO:0000313" key="4">
    <source>
        <dbReference type="Proteomes" id="UP000061018"/>
    </source>
</evidence>
<evidence type="ECO:0000256" key="1">
    <source>
        <dbReference type="SAM" id="MobiDB-lite"/>
    </source>
</evidence>
<dbReference type="AlphaFoldDB" id="A0ABV7"/>
<sequence length="92" mass="10110">MPVPTAEQGTKPAVEEPPDTGDRHRLTTVTGLAALSLDAMASVAYGPEAIIPEVEPERWWQRLLQNQRGVVVAHAVRRETGAVICRLRFRPA</sequence>
<gene>
    <name evidence="2" type="ORF">SAM23877_7379</name>
    <name evidence="3" type="ORF">SAMR0251</name>
</gene>
<reference evidence="2" key="4">
    <citation type="submission" date="2015-07" db="EMBL/GenBank/DDBJ databases">
        <title>Complete genome sequence of Streptomyces ambofaciens ATCC 23877, the spiramycin producer.</title>
        <authorList>
            <person name="Thibessard A."/>
            <person name="Haas D."/>
            <person name="Gerbaud C."/>
            <person name="Aigle B."/>
            <person name="Lautru S."/>
            <person name="Pernodet J.-L."/>
            <person name="Leblond P."/>
        </authorList>
    </citation>
    <scope>NUCLEOTIDE SEQUENCE [LARGE SCALE GENOMIC DNA]</scope>
    <source>
        <strain evidence="2">ATCC 23877</strain>
    </source>
</reference>
<feature type="region of interest" description="Disordered" evidence="1">
    <location>
        <begin position="1"/>
        <end position="24"/>
    </location>
</feature>
<dbReference type="Proteomes" id="UP000061018">
    <property type="component" value="Chromosome"/>
</dbReference>
<name>A0ABV7_STRA7</name>
<dbReference type="RefSeq" id="WP_053141881.1">
    <property type="nucleotide sequence ID" value="NZ_CP012382.1"/>
</dbReference>
<reference evidence="4" key="3">
    <citation type="journal article" date="2015" name="J. Biotechnol.">
        <title>Complete genome sequence of Streptomyces ambofaciens ATCC 23877, the spiramycin producer.</title>
        <authorList>
            <person name="Thibessard A."/>
            <person name="Haas D."/>
            <person name="Gerbaud C."/>
            <person name="Aigle B."/>
            <person name="Lautru S."/>
            <person name="Pernodet J.L."/>
            <person name="Leblond P."/>
        </authorList>
    </citation>
    <scope>NUCLEOTIDE SEQUENCE [LARGE SCALE GENOMIC DNA]</scope>
    <source>
        <strain evidence="4">ATCC 23877 / 3486 / DSM 40053 / JCM 4204 / NBRC 12836 / NRRL B-2516</strain>
    </source>
</reference>
<evidence type="ECO:0000313" key="3">
    <source>
        <dbReference type="EMBL" id="CAJ87960.1"/>
    </source>
</evidence>
<dbReference type="EMBL" id="CP012382">
    <property type="protein sequence ID" value="AKZ60420.1"/>
    <property type="molecule type" value="Genomic_DNA"/>
</dbReference>